<comment type="subcellular location">
    <subcellularLocation>
        <location evidence="1">Membrane</location>
        <topology evidence="1">Multi-pass membrane protein</topology>
    </subcellularLocation>
</comment>
<accession>A0AA88KQL4</accession>
<evidence type="ECO:0000256" key="1">
    <source>
        <dbReference type="ARBA" id="ARBA00004141"/>
    </source>
</evidence>
<evidence type="ECO:0000256" key="5">
    <source>
        <dbReference type="ARBA" id="ARBA00023133"/>
    </source>
</evidence>
<name>A0AA88KQL4_NAELO</name>
<feature type="region of interest" description="Disordered" evidence="8">
    <location>
        <begin position="1"/>
        <end position="49"/>
    </location>
</feature>
<dbReference type="InterPro" id="IPR006369">
    <property type="entry name" value="Protohaem_IX_farnesylTrfase"/>
</dbReference>
<dbReference type="AlphaFoldDB" id="A0AA88KQL4"/>
<dbReference type="Proteomes" id="UP000816034">
    <property type="component" value="Unassembled WGS sequence"/>
</dbReference>
<sequence>MPQQLAENNDSSHTTVEGFQLSTQGLSTVNDNCEDTKSLSPETKTSDPMMIVSSDDKSVLDVCPVEESLHEVKKVLSEIPEDDALVVDVNEKLLAEEEQNKKKGLFRHYTRCYYELWKTRLSSLVVFTAGCGYYAANKLHVISEEKDEIAKLVSSSSSASRSSVLGLCIGTFLQAASANSFNEILEIERDKLMKRTFNRPLPRNKIGVPHAITQAVVAGAAGTYILYKYTNKETALLGLANLLLYVCVYTPTKPVHWINTWIGTLNGSLPPLMGVTAAMLPYSISKGISAKPSSSLMSLIPTSDYNNKLLATGLFMFGSMYLWQITHFMAISYKCRRDYDIAGYKMLSISNPEAAATQSLLHSLALFPLCWSLPAFGVVPWWFAVVTTPVNYYFLLKPAITFKKSVTYDNATRLFFKSLAHLSILYGLSMVAFKLQQSESYQSIADKVSNFFSRSWESVKSLF</sequence>
<dbReference type="InterPro" id="IPR044878">
    <property type="entry name" value="UbiA_sf"/>
</dbReference>
<dbReference type="GO" id="GO:0006784">
    <property type="term" value="P:heme A biosynthetic process"/>
    <property type="evidence" value="ECO:0007669"/>
    <property type="project" value="TreeGrafter"/>
</dbReference>
<dbReference type="PANTHER" id="PTHR43448">
    <property type="entry name" value="PROTOHEME IX FARNESYLTRANSFERASE, MITOCHONDRIAL"/>
    <property type="match status" value="1"/>
</dbReference>
<dbReference type="GO" id="GO:0016020">
    <property type="term" value="C:membrane"/>
    <property type="evidence" value="ECO:0007669"/>
    <property type="project" value="UniProtKB-SubCell"/>
</dbReference>
<feature type="compositionally biased region" description="Polar residues" evidence="8">
    <location>
        <begin position="1"/>
        <end position="31"/>
    </location>
</feature>
<feature type="transmembrane region" description="Helical" evidence="9">
    <location>
        <begin position="207"/>
        <end position="227"/>
    </location>
</feature>
<dbReference type="GO" id="GO:0005739">
    <property type="term" value="C:mitochondrion"/>
    <property type="evidence" value="ECO:0007669"/>
    <property type="project" value="TreeGrafter"/>
</dbReference>
<keyword evidence="2" id="KW-0808">Transferase</keyword>
<keyword evidence="4 9" id="KW-1133">Transmembrane helix</keyword>
<keyword evidence="5" id="KW-0350">Heme biosynthesis</keyword>
<gene>
    <name evidence="10" type="ORF">C9374_011296</name>
</gene>
<dbReference type="PANTHER" id="PTHR43448:SF2">
    <property type="entry name" value="PROTOHEME IX FARNESYLTRANSFERASE, MITOCHONDRIAL"/>
    <property type="match status" value="1"/>
</dbReference>
<evidence type="ECO:0000256" key="8">
    <source>
        <dbReference type="SAM" id="MobiDB-lite"/>
    </source>
</evidence>
<dbReference type="InterPro" id="IPR000537">
    <property type="entry name" value="UbiA_prenyltransferase"/>
</dbReference>
<dbReference type="Gene3D" id="1.10.357.140">
    <property type="entry name" value="UbiA prenyltransferase"/>
    <property type="match status" value="1"/>
</dbReference>
<dbReference type="Pfam" id="PF01040">
    <property type="entry name" value="UbiA"/>
    <property type="match status" value="1"/>
</dbReference>
<dbReference type="GO" id="GO:0008495">
    <property type="term" value="F:protoheme IX farnesyltransferase activity"/>
    <property type="evidence" value="ECO:0007669"/>
    <property type="project" value="InterPro"/>
</dbReference>
<reference evidence="10 11" key="1">
    <citation type="journal article" date="2018" name="BMC Genomics">
        <title>The genome of Naegleria lovaniensis, the basis for a comparative approach to unravel pathogenicity factors of the human pathogenic amoeba N. fowleri.</title>
        <authorList>
            <person name="Liechti N."/>
            <person name="Schurch N."/>
            <person name="Bruggmann R."/>
            <person name="Wittwer M."/>
        </authorList>
    </citation>
    <scope>NUCLEOTIDE SEQUENCE [LARGE SCALE GENOMIC DNA]</scope>
    <source>
        <strain evidence="10 11">ATCC 30569</strain>
    </source>
</reference>
<proteinExistence type="predicted"/>
<evidence type="ECO:0000256" key="7">
    <source>
        <dbReference type="ARBA" id="ARBA00030253"/>
    </source>
</evidence>
<dbReference type="RefSeq" id="XP_044554465.1">
    <property type="nucleotide sequence ID" value="XM_044686935.1"/>
</dbReference>
<dbReference type="CDD" id="cd13957">
    <property type="entry name" value="PT_UbiA_Cox10"/>
    <property type="match status" value="1"/>
</dbReference>
<feature type="transmembrane region" description="Helical" evidence="9">
    <location>
        <begin position="234"/>
        <end position="252"/>
    </location>
</feature>
<evidence type="ECO:0000256" key="3">
    <source>
        <dbReference type="ARBA" id="ARBA00022692"/>
    </source>
</evidence>
<keyword evidence="11" id="KW-1185">Reference proteome</keyword>
<dbReference type="GeneID" id="68103750"/>
<keyword evidence="3 9" id="KW-0812">Transmembrane</keyword>
<keyword evidence="6 9" id="KW-0472">Membrane</keyword>
<evidence type="ECO:0000256" key="9">
    <source>
        <dbReference type="SAM" id="Phobius"/>
    </source>
</evidence>
<comment type="caution">
    <text evidence="10">The sequence shown here is derived from an EMBL/GenBank/DDBJ whole genome shotgun (WGS) entry which is preliminary data.</text>
</comment>
<feature type="transmembrane region" description="Helical" evidence="9">
    <location>
        <begin position="371"/>
        <end position="394"/>
    </location>
</feature>
<dbReference type="EMBL" id="PYSW02000004">
    <property type="protein sequence ID" value="KAG2392571.1"/>
    <property type="molecule type" value="Genomic_DNA"/>
</dbReference>
<evidence type="ECO:0000256" key="6">
    <source>
        <dbReference type="ARBA" id="ARBA00023136"/>
    </source>
</evidence>
<feature type="transmembrane region" description="Helical" evidence="9">
    <location>
        <begin position="258"/>
        <end position="284"/>
    </location>
</feature>
<feature type="transmembrane region" description="Helical" evidence="9">
    <location>
        <begin position="305"/>
        <end position="323"/>
    </location>
</feature>
<organism evidence="10 11">
    <name type="scientific">Naegleria lovaniensis</name>
    <name type="common">Amoeba</name>
    <dbReference type="NCBI Taxonomy" id="51637"/>
    <lineage>
        <taxon>Eukaryota</taxon>
        <taxon>Discoba</taxon>
        <taxon>Heterolobosea</taxon>
        <taxon>Tetramitia</taxon>
        <taxon>Eutetramitia</taxon>
        <taxon>Vahlkampfiidae</taxon>
        <taxon>Naegleria</taxon>
    </lineage>
</organism>
<protein>
    <recommendedName>
        <fullName evidence="7">Heme O synthase</fullName>
    </recommendedName>
</protein>
<feature type="transmembrane region" description="Helical" evidence="9">
    <location>
        <begin position="414"/>
        <end position="433"/>
    </location>
</feature>
<evidence type="ECO:0000313" key="11">
    <source>
        <dbReference type="Proteomes" id="UP000816034"/>
    </source>
</evidence>
<evidence type="ECO:0000256" key="4">
    <source>
        <dbReference type="ARBA" id="ARBA00022989"/>
    </source>
</evidence>
<evidence type="ECO:0000313" key="10">
    <source>
        <dbReference type="EMBL" id="KAG2392571.1"/>
    </source>
</evidence>
<evidence type="ECO:0000256" key="2">
    <source>
        <dbReference type="ARBA" id="ARBA00022679"/>
    </source>
</evidence>